<keyword evidence="6" id="KW-0325">Glycoprotein</keyword>
<dbReference type="EMBL" id="CAJOBC010087556">
    <property type="protein sequence ID" value="CAF4358055.1"/>
    <property type="molecule type" value="Genomic_DNA"/>
</dbReference>
<dbReference type="GO" id="GO:0005262">
    <property type="term" value="F:calcium channel activity"/>
    <property type="evidence" value="ECO:0007669"/>
    <property type="project" value="TreeGrafter"/>
</dbReference>
<dbReference type="AlphaFoldDB" id="A0A815SXM1"/>
<name>A0A815SXM1_9BILA</name>
<dbReference type="GO" id="GO:0050982">
    <property type="term" value="P:detection of mechanical stimulus"/>
    <property type="evidence" value="ECO:0007669"/>
    <property type="project" value="TreeGrafter"/>
</dbReference>
<feature type="transmembrane region" description="Helical" evidence="7">
    <location>
        <begin position="256"/>
        <end position="278"/>
    </location>
</feature>
<dbReference type="Gene3D" id="1.10.287.70">
    <property type="match status" value="1"/>
</dbReference>
<evidence type="ECO:0000256" key="2">
    <source>
        <dbReference type="ARBA" id="ARBA00007200"/>
    </source>
</evidence>
<accession>A0A815SXM1</accession>
<comment type="caution">
    <text evidence="10">The sequence shown here is derived from an EMBL/GenBank/DDBJ whole genome shotgun (WGS) entry which is preliminary data.</text>
</comment>
<evidence type="ECO:0000256" key="7">
    <source>
        <dbReference type="SAM" id="Phobius"/>
    </source>
</evidence>
<keyword evidence="12" id="KW-1185">Reference proteome</keyword>
<keyword evidence="5 7" id="KW-0472">Membrane</keyword>
<dbReference type="PANTHER" id="PTHR10877">
    <property type="entry name" value="POLYCYSTIN FAMILY MEMBER"/>
    <property type="match status" value="1"/>
</dbReference>
<evidence type="ECO:0000313" key="10">
    <source>
        <dbReference type="EMBL" id="CAF1495603.1"/>
    </source>
</evidence>
<sequence length="420" mass="48740">FTTKALNVHCRDDYNWWDDDTKDYQIGWNGLLNDTFVNDDNSTKRCKTPWCYQSSARTKSGPLTAIYTTYKGGGYLFTLGRTYDKAKVLLEELKNQKWLDQLTRALVIEFSLYNANVNLFVSVTMSLEFTSIGSSINDFKIKVFRLYDHLGGYAIIVIIFEIFFCIFTIYAIIHESLLIVKQKKLYFKKFWNLHSFITVVFSAFVNFNTIGSFDEVYSYIVGLITFLTMLKFLKLLRFNKRVGMLSASLRYARRDLGSFSFVFMIFILAYAQFGFALFGRSVSSFKSFFTSLTTCFRMMLGEINAQEMVNMSHLYGTFYFVSFLMLVFIALMGIFLTILNDSFAYVKHELANSQNQNDMLEFMWGTFKKLAGFSRKEDVDNKELVEMHKKQQLKEALKEVAAKDPEKVLHIAPLAIFNDI</sequence>
<feature type="transmembrane region" description="Helical" evidence="7">
    <location>
        <begin position="193"/>
        <end position="210"/>
    </location>
</feature>
<protein>
    <recommendedName>
        <fullName evidence="13">Polycystic kidney disease 2-like 1 protein</fullName>
    </recommendedName>
</protein>
<dbReference type="InterPro" id="IPR013122">
    <property type="entry name" value="PKD1_2_channel"/>
</dbReference>
<evidence type="ECO:0000256" key="5">
    <source>
        <dbReference type="ARBA" id="ARBA00023136"/>
    </source>
</evidence>
<dbReference type="InterPro" id="IPR046791">
    <property type="entry name" value="Polycystin_dom"/>
</dbReference>
<feature type="transmembrane region" description="Helical" evidence="7">
    <location>
        <begin position="150"/>
        <end position="173"/>
    </location>
</feature>
<evidence type="ECO:0000256" key="4">
    <source>
        <dbReference type="ARBA" id="ARBA00022989"/>
    </source>
</evidence>
<dbReference type="GO" id="GO:0005509">
    <property type="term" value="F:calcium ion binding"/>
    <property type="evidence" value="ECO:0007669"/>
    <property type="project" value="InterPro"/>
</dbReference>
<keyword evidence="4 7" id="KW-1133">Transmembrane helix</keyword>
<dbReference type="Proteomes" id="UP000663829">
    <property type="component" value="Unassembled WGS sequence"/>
</dbReference>
<evidence type="ECO:0000259" key="9">
    <source>
        <dbReference type="Pfam" id="PF20519"/>
    </source>
</evidence>
<dbReference type="Pfam" id="PF20519">
    <property type="entry name" value="Polycystin_dom"/>
    <property type="match status" value="1"/>
</dbReference>
<evidence type="ECO:0000256" key="1">
    <source>
        <dbReference type="ARBA" id="ARBA00004141"/>
    </source>
</evidence>
<evidence type="ECO:0000256" key="6">
    <source>
        <dbReference type="ARBA" id="ARBA00023180"/>
    </source>
</evidence>
<feature type="domain" description="Polycystin cation channel PKD1/PKD2" evidence="8">
    <location>
        <begin position="203"/>
        <end position="345"/>
    </location>
</feature>
<dbReference type="InterPro" id="IPR051223">
    <property type="entry name" value="Polycystin"/>
</dbReference>
<feature type="non-terminal residue" evidence="10">
    <location>
        <position position="1"/>
    </location>
</feature>
<comment type="similarity">
    <text evidence="2">Belongs to the polycystin family.</text>
</comment>
<dbReference type="FunFam" id="1.10.287.70:FF:000086">
    <property type="entry name" value="Polycystic kidney disease 2"/>
    <property type="match status" value="1"/>
</dbReference>
<gene>
    <name evidence="10" type="ORF">GPM918_LOCUS36452</name>
    <name evidence="11" type="ORF">SRO942_LOCUS37188</name>
</gene>
<comment type="subcellular location">
    <subcellularLocation>
        <location evidence="1">Membrane</location>
        <topology evidence="1">Multi-pass membrane protein</topology>
    </subcellularLocation>
</comment>
<dbReference type="SUPFAM" id="SSF81324">
    <property type="entry name" value="Voltage-gated potassium channels"/>
    <property type="match status" value="1"/>
</dbReference>
<evidence type="ECO:0000259" key="8">
    <source>
        <dbReference type="Pfam" id="PF08016"/>
    </source>
</evidence>
<feature type="transmembrane region" description="Helical" evidence="7">
    <location>
        <begin position="318"/>
        <end position="339"/>
    </location>
</feature>
<feature type="transmembrane region" description="Helical" evidence="7">
    <location>
        <begin position="216"/>
        <end position="236"/>
    </location>
</feature>
<dbReference type="EMBL" id="CAJNOQ010022055">
    <property type="protein sequence ID" value="CAF1495603.1"/>
    <property type="molecule type" value="Genomic_DNA"/>
</dbReference>
<dbReference type="InterPro" id="IPR003915">
    <property type="entry name" value="PKD_2"/>
</dbReference>
<proteinExistence type="inferred from homology"/>
<dbReference type="PANTHER" id="PTHR10877:SF150">
    <property type="entry name" value="REJ DOMAIN-CONTAINING PROTEIN"/>
    <property type="match status" value="1"/>
</dbReference>
<dbReference type="GO" id="GO:0016020">
    <property type="term" value="C:membrane"/>
    <property type="evidence" value="ECO:0007669"/>
    <property type="project" value="UniProtKB-SubCell"/>
</dbReference>
<dbReference type="Proteomes" id="UP000681722">
    <property type="component" value="Unassembled WGS sequence"/>
</dbReference>
<feature type="domain" description="Polycystin" evidence="9">
    <location>
        <begin position="8"/>
        <end position="147"/>
    </location>
</feature>
<evidence type="ECO:0000313" key="12">
    <source>
        <dbReference type="Proteomes" id="UP000663829"/>
    </source>
</evidence>
<dbReference type="PRINTS" id="PR01433">
    <property type="entry name" value="POLYCYSTIN2"/>
</dbReference>
<evidence type="ECO:0000313" key="11">
    <source>
        <dbReference type="EMBL" id="CAF4358055.1"/>
    </source>
</evidence>
<evidence type="ECO:0000256" key="3">
    <source>
        <dbReference type="ARBA" id="ARBA00022692"/>
    </source>
</evidence>
<keyword evidence="3 7" id="KW-0812">Transmembrane</keyword>
<evidence type="ECO:0008006" key="13">
    <source>
        <dbReference type="Google" id="ProtNLM"/>
    </source>
</evidence>
<reference evidence="10" key="1">
    <citation type="submission" date="2021-02" db="EMBL/GenBank/DDBJ databases">
        <authorList>
            <person name="Nowell W R."/>
        </authorList>
    </citation>
    <scope>NUCLEOTIDE SEQUENCE</scope>
</reference>
<organism evidence="10 12">
    <name type="scientific">Didymodactylos carnosus</name>
    <dbReference type="NCBI Taxonomy" id="1234261"/>
    <lineage>
        <taxon>Eukaryota</taxon>
        <taxon>Metazoa</taxon>
        <taxon>Spiralia</taxon>
        <taxon>Gnathifera</taxon>
        <taxon>Rotifera</taxon>
        <taxon>Eurotatoria</taxon>
        <taxon>Bdelloidea</taxon>
        <taxon>Philodinida</taxon>
        <taxon>Philodinidae</taxon>
        <taxon>Didymodactylos</taxon>
    </lineage>
</organism>
<dbReference type="OrthoDB" id="444119at2759"/>
<dbReference type="Pfam" id="PF08016">
    <property type="entry name" value="PKD_channel"/>
    <property type="match status" value="1"/>
</dbReference>